<dbReference type="Proteomes" id="UP000005551">
    <property type="component" value="Unassembled WGS sequence"/>
</dbReference>
<protein>
    <submittedName>
        <fullName evidence="1">L-serine ammonia-lyase</fullName>
    </submittedName>
</protein>
<evidence type="ECO:0000313" key="2">
    <source>
        <dbReference type="Proteomes" id="UP000005551"/>
    </source>
</evidence>
<accession>I5BYZ0</accession>
<proteinExistence type="predicted"/>
<gene>
    <name evidence="1" type="ORF">A3SI_15226</name>
</gene>
<keyword evidence="1" id="KW-0456">Lyase</keyword>
<dbReference type="AlphaFoldDB" id="I5BYZ0"/>
<dbReference type="EMBL" id="AJYA01000039">
    <property type="protein sequence ID" value="EIM74792.1"/>
    <property type="molecule type" value="Genomic_DNA"/>
</dbReference>
<reference evidence="1 2" key="1">
    <citation type="submission" date="2012-05" db="EMBL/GenBank/DDBJ databases">
        <title>Genome sequence of Nitritalea halalkaliphila LW7.</title>
        <authorList>
            <person name="Jangir P.K."/>
            <person name="Singh A."/>
            <person name="Shivaji S."/>
            <person name="Sharma R."/>
        </authorList>
    </citation>
    <scope>NUCLEOTIDE SEQUENCE [LARGE SCALE GENOMIC DNA]</scope>
    <source>
        <strain evidence="1 2">LW7</strain>
    </source>
</reference>
<sequence length="70" mass="8047">MTKFLFDSFSGWQRHCEAANIPLFEAVISYEIHQRNTTRDAIYSGLLTAYQVMREAVDTGLKEDMQSRSA</sequence>
<dbReference type="GO" id="GO:0016829">
    <property type="term" value="F:lyase activity"/>
    <property type="evidence" value="ECO:0007669"/>
    <property type="project" value="UniProtKB-KW"/>
</dbReference>
<keyword evidence="2" id="KW-1185">Reference proteome</keyword>
<name>I5BYZ0_9BACT</name>
<organism evidence="1 2">
    <name type="scientific">Nitritalea halalkaliphila LW7</name>
    <dbReference type="NCBI Taxonomy" id="1189621"/>
    <lineage>
        <taxon>Bacteria</taxon>
        <taxon>Pseudomonadati</taxon>
        <taxon>Bacteroidota</taxon>
        <taxon>Cytophagia</taxon>
        <taxon>Cytophagales</taxon>
        <taxon>Cyclobacteriaceae</taxon>
        <taxon>Nitritalea</taxon>
    </lineage>
</organism>
<evidence type="ECO:0000313" key="1">
    <source>
        <dbReference type="EMBL" id="EIM74792.1"/>
    </source>
</evidence>
<dbReference type="STRING" id="1189621.A3SI_15226"/>
<comment type="caution">
    <text evidence="1">The sequence shown here is derived from an EMBL/GenBank/DDBJ whole genome shotgun (WGS) entry which is preliminary data.</text>
</comment>